<dbReference type="Gene3D" id="1.20.140.30">
    <property type="entry name" value="MOB kinase activator"/>
    <property type="match status" value="1"/>
</dbReference>
<protein>
    <submittedName>
        <fullName evidence="2">MOB kinase activator-like 2B</fullName>
    </submittedName>
</protein>
<name>A0ABM0TCI4_CAMSA</name>
<dbReference type="GeneID" id="104709249"/>
<dbReference type="Pfam" id="PF03637">
    <property type="entry name" value="Mob1_phocein"/>
    <property type="match status" value="1"/>
</dbReference>
<keyword evidence="1" id="KW-1185">Reference proteome</keyword>
<evidence type="ECO:0000313" key="1">
    <source>
        <dbReference type="Proteomes" id="UP000694864"/>
    </source>
</evidence>
<organism evidence="1 2">
    <name type="scientific">Camelina sativa</name>
    <name type="common">False flax</name>
    <name type="synonym">Myagrum sativum</name>
    <dbReference type="NCBI Taxonomy" id="90675"/>
    <lineage>
        <taxon>Eukaryota</taxon>
        <taxon>Viridiplantae</taxon>
        <taxon>Streptophyta</taxon>
        <taxon>Embryophyta</taxon>
        <taxon>Tracheophyta</taxon>
        <taxon>Spermatophyta</taxon>
        <taxon>Magnoliopsida</taxon>
        <taxon>eudicotyledons</taxon>
        <taxon>Gunneridae</taxon>
        <taxon>Pentapetalae</taxon>
        <taxon>rosids</taxon>
        <taxon>malvids</taxon>
        <taxon>Brassicales</taxon>
        <taxon>Brassicaceae</taxon>
        <taxon>Camelineae</taxon>
        <taxon>Camelina</taxon>
    </lineage>
</organism>
<reference evidence="1" key="1">
    <citation type="journal article" date="2014" name="Nat. Commun.">
        <title>The emerging biofuel crop Camelina sativa retains a highly undifferentiated hexaploid genome structure.</title>
        <authorList>
            <person name="Kagale S."/>
            <person name="Koh C."/>
            <person name="Nixon J."/>
            <person name="Bollina V."/>
            <person name="Clarke W.E."/>
            <person name="Tuteja R."/>
            <person name="Spillane C."/>
            <person name="Robinson S.J."/>
            <person name="Links M.G."/>
            <person name="Clarke C."/>
            <person name="Higgins E.E."/>
            <person name="Huebert T."/>
            <person name="Sharpe A.G."/>
            <person name="Parkin I.A."/>
        </authorList>
    </citation>
    <scope>NUCLEOTIDE SEQUENCE [LARGE SCALE GENOMIC DNA]</scope>
    <source>
        <strain evidence="1">cv. DH55</strain>
    </source>
</reference>
<gene>
    <name evidence="2" type="primary">LOC104709249</name>
</gene>
<dbReference type="PANTHER" id="PTHR22599">
    <property type="entry name" value="MPS ONE BINDER KINASE ACTIVATOR-LIKE MOB"/>
    <property type="match status" value="1"/>
</dbReference>
<evidence type="ECO:0000313" key="2">
    <source>
        <dbReference type="RefSeq" id="XP_010424198.1"/>
    </source>
</evidence>
<accession>A0ABM0TCI4</accession>
<sequence length="200" mass="23710">MKRKKPFESQLIRDRELLTVTIVCDNFREAVKLPLGVDINEWLALNIVAFYKQMRRLYATLEEFCTLTTCPDMKAGRYEYRWVDERTGKRHKMGSSPKYIESVLNWIRTQIYNETIFPKIFGEPFPPNFVDVVKCISRKLFRVYAHIYHSHFRTIVSLKGEAHLNTCFKHFVLFISEYQLVTNKKELAPLQKLINIILEA</sequence>
<dbReference type="Proteomes" id="UP000694864">
    <property type="component" value="Chromosome 8"/>
</dbReference>
<dbReference type="RefSeq" id="XP_010424198.1">
    <property type="nucleotide sequence ID" value="XM_010425896.2"/>
</dbReference>
<reference evidence="2" key="2">
    <citation type="submission" date="2025-08" db="UniProtKB">
        <authorList>
            <consortium name="RefSeq"/>
        </authorList>
    </citation>
    <scope>IDENTIFICATION</scope>
    <source>
        <tissue evidence="2">Leaf</tissue>
    </source>
</reference>
<proteinExistence type="predicted"/>
<dbReference type="InterPro" id="IPR036703">
    <property type="entry name" value="MOB_kinase_act_sf"/>
</dbReference>
<dbReference type="InterPro" id="IPR005301">
    <property type="entry name" value="MOB_kinase_act_fam"/>
</dbReference>
<dbReference type="SMART" id="SM01388">
    <property type="entry name" value="Mob1_phocein"/>
    <property type="match status" value="1"/>
</dbReference>
<dbReference type="SUPFAM" id="SSF101152">
    <property type="entry name" value="Mob1/phocein"/>
    <property type="match status" value="1"/>
</dbReference>